<evidence type="ECO:0000313" key="2">
    <source>
        <dbReference type="Proteomes" id="UP000320551"/>
    </source>
</evidence>
<accession>A0A552E0Z0</accession>
<organism evidence="1 2">
    <name type="scientific">Microcystis aeruginosa Ma_QC_B_20070730_S2</name>
    <dbReference type="NCBI Taxonomy" id="2486256"/>
    <lineage>
        <taxon>Bacteria</taxon>
        <taxon>Bacillati</taxon>
        <taxon>Cyanobacteriota</taxon>
        <taxon>Cyanophyceae</taxon>
        <taxon>Oscillatoriophycideae</taxon>
        <taxon>Chroococcales</taxon>
        <taxon>Microcystaceae</taxon>
        <taxon>Microcystis</taxon>
    </lineage>
</organism>
<name>A0A552E0Z0_MICAE</name>
<comment type="caution">
    <text evidence="1">The sequence shown here is derived from an EMBL/GenBank/DDBJ whole genome shotgun (WGS) entry which is preliminary data.</text>
</comment>
<proteinExistence type="predicted"/>
<reference evidence="1 2" key="1">
    <citation type="submission" date="2019-01" db="EMBL/GenBank/DDBJ databases">
        <title>Coherence of Microcystis species and biogeography revealed through population genomics.</title>
        <authorList>
            <person name="Perez-Carrascal O.M."/>
            <person name="Terrat Y."/>
            <person name="Giani A."/>
            <person name="Fortin N."/>
            <person name="Tromas N."/>
            <person name="Shapiro B.J."/>
        </authorList>
    </citation>
    <scope>NUCLEOTIDE SEQUENCE [LARGE SCALE GENOMIC DNA]</scope>
    <source>
        <strain evidence="1">Ma_QC_B_20070730_S2</strain>
    </source>
</reference>
<gene>
    <name evidence="1" type="ORF">EWV80_05745</name>
</gene>
<evidence type="ECO:0000313" key="1">
    <source>
        <dbReference type="EMBL" id="TRU28168.1"/>
    </source>
</evidence>
<dbReference type="Proteomes" id="UP000320551">
    <property type="component" value="Unassembled WGS sequence"/>
</dbReference>
<dbReference type="PROSITE" id="PS51257">
    <property type="entry name" value="PROKAR_LIPOPROTEIN"/>
    <property type="match status" value="1"/>
</dbReference>
<protein>
    <recommendedName>
        <fullName evidence="3">Tetratricopeptide repeat protein</fullName>
    </recommendedName>
</protein>
<dbReference type="EMBL" id="SFBK01000069">
    <property type="protein sequence ID" value="TRU28168.1"/>
    <property type="molecule type" value="Genomic_DNA"/>
</dbReference>
<sequence length="149" mass="16660">MSLTHRGLIAVLGFCFLVGCGLPDKGQLPTATYSQPIPTLTPKTCDDSPRFLNPDEAQKPQETDLDRYFRLAYKEEAEGNFETAIAYYQKAADLATCDCDKQHALAGKQAAQEAHNLVDRYGVESKPTQYFWGRLQELTQSLPCVQIQQ</sequence>
<evidence type="ECO:0008006" key="3">
    <source>
        <dbReference type="Google" id="ProtNLM"/>
    </source>
</evidence>
<dbReference type="AlphaFoldDB" id="A0A552E0Z0"/>